<dbReference type="GO" id="GO:0016301">
    <property type="term" value="F:kinase activity"/>
    <property type="evidence" value="ECO:0007669"/>
    <property type="project" value="UniProtKB-KW"/>
</dbReference>
<gene>
    <name evidence="1" type="ORF">DW084_10685</name>
</gene>
<evidence type="ECO:0000313" key="2">
    <source>
        <dbReference type="Proteomes" id="UP000286288"/>
    </source>
</evidence>
<comment type="caution">
    <text evidence="1">The sequence shown here is derived from an EMBL/GenBank/DDBJ whole genome shotgun (WGS) entry which is preliminary data.</text>
</comment>
<reference evidence="1 2" key="1">
    <citation type="submission" date="2018-08" db="EMBL/GenBank/DDBJ databases">
        <title>A genome reference for cultivated species of the human gut microbiota.</title>
        <authorList>
            <person name="Zou Y."/>
            <person name="Xue W."/>
            <person name="Luo G."/>
        </authorList>
    </citation>
    <scope>NUCLEOTIDE SEQUENCE [LARGE SCALE GENOMIC DNA]</scope>
    <source>
        <strain evidence="1 2">AF48-16</strain>
    </source>
</reference>
<keyword evidence="1" id="KW-0418">Kinase</keyword>
<evidence type="ECO:0000313" key="1">
    <source>
        <dbReference type="EMBL" id="RHK05976.1"/>
    </source>
</evidence>
<protein>
    <submittedName>
        <fullName evidence="1">Kinase</fullName>
    </submittedName>
</protein>
<proteinExistence type="predicted"/>
<dbReference type="SUPFAM" id="SSF52540">
    <property type="entry name" value="P-loop containing nucleoside triphosphate hydrolases"/>
    <property type="match status" value="1"/>
</dbReference>
<dbReference type="InterPro" id="IPR027417">
    <property type="entry name" value="P-loop_NTPase"/>
</dbReference>
<dbReference type="Proteomes" id="UP000286288">
    <property type="component" value="Unassembled WGS sequence"/>
</dbReference>
<accession>A0A415ERL1</accession>
<keyword evidence="1" id="KW-0808">Transferase</keyword>
<dbReference type="EMBL" id="QRMZ01000013">
    <property type="protein sequence ID" value="RHK05976.1"/>
    <property type="molecule type" value="Genomic_DNA"/>
</dbReference>
<organism evidence="1 2">
    <name type="scientific">Enterococcus casseliflavus</name>
    <name type="common">Enterococcus flavescens</name>
    <dbReference type="NCBI Taxonomy" id="37734"/>
    <lineage>
        <taxon>Bacteria</taxon>
        <taxon>Bacillati</taxon>
        <taxon>Bacillota</taxon>
        <taxon>Bacilli</taxon>
        <taxon>Lactobacillales</taxon>
        <taxon>Enterococcaceae</taxon>
        <taxon>Enterococcus</taxon>
    </lineage>
</organism>
<name>A0A415ERL1_ENTCA</name>
<sequence>MVRKKMLVLLAGSPGTGKSYLLNLLKKRFPDLFALTPDEIKECYAESLGFDSLAEKAQIEKQYVWPFYYQALGLYMSLGKRLVVSEYPFSEKQMPLLTFLAQSYGYECLTIRLTASFETLWERRYLRDRADDRHLSFIMERYHYGDVLKDRQAATNHITKEAFRQIITDRRYDDFQLGALIEVNVEDYEQVDYRPLIERIAEQLNDLN</sequence>
<dbReference type="Gene3D" id="3.40.50.300">
    <property type="entry name" value="P-loop containing nucleotide triphosphate hydrolases"/>
    <property type="match status" value="1"/>
</dbReference>
<dbReference type="AlphaFoldDB" id="A0A415ERL1"/>